<dbReference type="PANTHER" id="PTHR33908">
    <property type="entry name" value="MANNOSYLTRANSFERASE YKCB-RELATED"/>
    <property type="match status" value="1"/>
</dbReference>
<sequence>MSEKNSNFIAFFLISIMFLLAFFSIQEDVFTFDETAHITAGYSYLAQNDYRLNPEHPPLIKDLAALPLLSLGLNFPKDSSEWAMEDGPAWWHQFNIATEFLYNSGNNPDLMMLYSRTMMILFLVLSACLLFYTARKFFGNNVAVLSLFLFCLEPNILAHGRLVTTDIGATFGVVLATLFWLNFLKEPCWKNIIFAGLAFGTAMLLKFSLILLIPFFIIITFAYLWTNKEKISVSGIFKYLGKSILVGLVGMLFVVYPVYQYHVSKEPLDRQIRDAKLTLESTSIPKPLAKADVWLCSNNITRPFGQYFLGVLMVLNRGATGNTTYFMGEISASGWKTYFPIIYSLKVPGTFLLLLLVSLLYAVSMIKKPIWVETFSRLRQWLKNHFPEFAMLTFVLIYWATSISSALNIGVRHLMPVFPFTILLVSVVIIKILERPFLGKPYTKLKYTALGIVLVWQAISIWAIYPNFLSYFNEIAGGPENGYIYATDSNLDWGQDLKRLKKWTDEKGINKIYVDYFGGGNIQYYFGEKYLPWWGSKNEKELPKGSYLAVSINQLQGGRAEAINGFDQPTDYYRWLDKYQPVAVIGYSIFVYRLQ</sequence>
<dbReference type="EMBL" id="PCRO01000006">
    <property type="protein sequence ID" value="PIP23116.1"/>
    <property type="molecule type" value="Genomic_DNA"/>
</dbReference>
<evidence type="ECO:0000259" key="9">
    <source>
        <dbReference type="Pfam" id="PF13231"/>
    </source>
</evidence>
<dbReference type="PANTHER" id="PTHR33908:SF11">
    <property type="entry name" value="MEMBRANE PROTEIN"/>
    <property type="match status" value="1"/>
</dbReference>
<keyword evidence="7 8" id="KW-0472">Membrane</keyword>
<feature type="transmembrane region" description="Helical" evidence="8">
    <location>
        <begin position="137"/>
        <end position="156"/>
    </location>
</feature>
<evidence type="ECO:0000256" key="3">
    <source>
        <dbReference type="ARBA" id="ARBA00022676"/>
    </source>
</evidence>
<dbReference type="AlphaFoldDB" id="A0A2G9YV36"/>
<evidence type="ECO:0000256" key="4">
    <source>
        <dbReference type="ARBA" id="ARBA00022679"/>
    </source>
</evidence>
<evidence type="ECO:0000256" key="6">
    <source>
        <dbReference type="ARBA" id="ARBA00022989"/>
    </source>
</evidence>
<gene>
    <name evidence="10" type="ORF">COX37_00340</name>
</gene>
<evidence type="ECO:0000256" key="7">
    <source>
        <dbReference type="ARBA" id="ARBA00023136"/>
    </source>
</evidence>
<dbReference type="GO" id="GO:0005886">
    <property type="term" value="C:plasma membrane"/>
    <property type="evidence" value="ECO:0007669"/>
    <property type="project" value="UniProtKB-SubCell"/>
</dbReference>
<organism evidence="10 11">
    <name type="scientific">Candidatus Nealsonbacteria bacterium CG23_combo_of_CG06-09_8_20_14_all_39_17</name>
    <dbReference type="NCBI Taxonomy" id="1974722"/>
    <lineage>
        <taxon>Bacteria</taxon>
        <taxon>Candidatus Nealsoniibacteriota</taxon>
    </lineage>
</organism>
<feature type="transmembrane region" description="Helical" evidence="8">
    <location>
        <begin position="7"/>
        <end position="25"/>
    </location>
</feature>
<dbReference type="GO" id="GO:0016763">
    <property type="term" value="F:pentosyltransferase activity"/>
    <property type="evidence" value="ECO:0007669"/>
    <property type="project" value="TreeGrafter"/>
</dbReference>
<dbReference type="Proteomes" id="UP000229976">
    <property type="component" value="Unassembled WGS sequence"/>
</dbReference>
<comment type="subcellular location">
    <subcellularLocation>
        <location evidence="1">Cell membrane</location>
        <topology evidence="1">Multi-pass membrane protein</topology>
    </subcellularLocation>
</comment>
<evidence type="ECO:0000313" key="11">
    <source>
        <dbReference type="Proteomes" id="UP000229976"/>
    </source>
</evidence>
<keyword evidence="4" id="KW-0808">Transferase</keyword>
<feature type="transmembrane region" description="Helical" evidence="8">
    <location>
        <begin position="162"/>
        <end position="181"/>
    </location>
</feature>
<dbReference type="InterPro" id="IPR050297">
    <property type="entry name" value="LipidA_mod_glycosyltrf_83"/>
</dbReference>
<evidence type="ECO:0000256" key="5">
    <source>
        <dbReference type="ARBA" id="ARBA00022692"/>
    </source>
</evidence>
<accession>A0A2G9YV36</accession>
<dbReference type="Pfam" id="PF13231">
    <property type="entry name" value="PMT_2"/>
    <property type="match status" value="1"/>
</dbReference>
<keyword evidence="6 8" id="KW-1133">Transmembrane helix</keyword>
<keyword evidence="2" id="KW-1003">Cell membrane</keyword>
<feature type="transmembrane region" description="Helical" evidence="8">
    <location>
        <begin position="413"/>
        <end position="433"/>
    </location>
</feature>
<feature type="transmembrane region" description="Helical" evidence="8">
    <location>
        <begin position="193"/>
        <end position="224"/>
    </location>
</feature>
<evidence type="ECO:0000313" key="10">
    <source>
        <dbReference type="EMBL" id="PIP23116.1"/>
    </source>
</evidence>
<evidence type="ECO:0000256" key="8">
    <source>
        <dbReference type="SAM" id="Phobius"/>
    </source>
</evidence>
<reference evidence="10 11" key="1">
    <citation type="submission" date="2017-09" db="EMBL/GenBank/DDBJ databases">
        <title>Depth-based differentiation of microbial function through sediment-hosted aquifers and enrichment of novel symbionts in the deep terrestrial subsurface.</title>
        <authorList>
            <person name="Probst A.J."/>
            <person name="Ladd B."/>
            <person name="Jarett J.K."/>
            <person name="Geller-Mcgrath D.E."/>
            <person name="Sieber C.M."/>
            <person name="Emerson J.B."/>
            <person name="Anantharaman K."/>
            <person name="Thomas B.C."/>
            <person name="Malmstrom R."/>
            <person name="Stieglmeier M."/>
            <person name="Klingl A."/>
            <person name="Woyke T."/>
            <person name="Ryan C.M."/>
            <person name="Banfield J.F."/>
        </authorList>
    </citation>
    <scope>NUCLEOTIDE SEQUENCE [LARGE SCALE GENOMIC DNA]</scope>
    <source>
        <strain evidence="10">CG23_combo_of_CG06-09_8_20_14_all_39_17</strain>
    </source>
</reference>
<name>A0A2G9YV36_9BACT</name>
<protein>
    <recommendedName>
        <fullName evidence="9">Glycosyltransferase RgtA/B/C/D-like domain-containing protein</fullName>
    </recommendedName>
</protein>
<comment type="caution">
    <text evidence="10">The sequence shown here is derived from an EMBL/GenBank/DDBJ whole genome shotgun (WGS) entry which is preliminary data.</text>
</comment>
<dbReference type="InterPro" id="IPR038731">
    <property type="entry name" value="RgtA/B/C-like"/>
</dbReference>
<keyword evidence="5 8" id="KW-0812">Transmembrane</keyword>
<dbReference type="GO" id="GO:0009103">
    <property type="term" value="P:lipopolysaccharide biosynthetic process"/>
    <property type="evidence" value="ECO:0007669"/>
    <property type="project" value="UniProtKB-ARBA"/>
</dbReference>
<feature type="transmembrane region" description="Helical" evidence="8">
    <location>
        <begin position="236"/>
        <end position="259"/>
    </location>
</feature>
<feature type="domain" description="Glycosyltransferase RgtA/B/C/D-like" evidence="9">
    <location>
        <begin position="116"/>
        <end position="249"/>
    </location>
</feature>
<proteinExistence type="predicted"/>
<feature type="transmembrane region" description="Helical" evidence="8">
    <location>
        <begin position="445"/>
        <end position="465"/>
    </location>
</feature>
<keyword evidence="3" id="KW-0328">Glycosyltransferase</keyword>
<feature type="transmembrane region" description="Helical" evidence="8">
    <location>
        <begin position="307"/>
        <end position="327"/>
    </location>
</feature>
<evidence type="ECO:0000256" key="2">
    <source>
        <dbReference type="ARBA" id="ARBA00022475"/>
    </source>
</evidence>
<evidence type="ECO:0000256" key="1">
    <source>
        <dbReference type="ARBA" id="ARBA00004651"/>
    </source>
</evidence>
<feature type="transmembrane region" description="Helical" evidence="8">
    <location>
        <begin position="113"/>
        <end position="132"/>
    </location>
</feature>
<feature type="transmembrane region" description="Helical" evidence="8">
    <location>
        <begin position="347"/>
        <end position="366"/>
    </location>
</feature>
<feature type="transmembrane region" description="Helical" evidence="8">
    <location>
        <begin position="386"/>
        <end position="407"/>
    </location>
</feature>